<comment type="caution">
    <text evidence="2">The sequence shown here is derived from an EMBL/GenBank/DDBJ whole genome shotgun (WGS) entry which is preliminary data.</text>
</comment>
<dbReference type="Proteomes" id="UP001311915">
    <property type="component" value="Unassembled WGS sequence"/>
</dbReference>
<feature type="region of interest" description="Disordered" evidence="1">
    <location>
        <begin position="1"/>
        <end position="20"/>
    </location>
</feature>
<feature type="compositionally biased region" description="Low complexity" evidence="1">
    <location>
        <begin position="45"/>
        <end position="59"/>
    </location>
</feature>
<name>A0AAV9K264_9SOLN</name>
<protein>
    <submittedName>
        <fullName evidence="2">Uncharacterized protein</fullName>
    </submittedName>
</protein>
<organism evidence="2 3">
    <name type="scientific">Solanum pinnatisectum</name>
    <name type="common">tansyleaf nightshade</name>
    <dbReference type="NCBI Taxonomy" id="50273"/>
    <lineage>
        <taxon>Eukaryota</taxon>
        <taxon>Viridiplantae</taxon>
        <taxon>Streptophyta</taxon>
        <taxon>Embryophyta</taxon>
        <taxon>Tracheophyta</taxon>
        <taxon>Spermatophyta</taxon>
        <taxon>Magnoliopsida</taxon>
        <taxon>eudicotyledons</taxon>
        <taxon>Gunneridae</taxon>
        <taxon>Pentapetalae</taxon>
        <taxon>asterids</taxon>
        <taxon>lamiids</taxon>
        <taxon>Solanales</taxon>
        <taxon>Solanaceae</taxon>
        <taxon>Solanoideae</taxon>
        <taxon>Solaneae</taxon>
        <taxon>Solanum</taxon>
    </lineage>
</organism>
<gene>
    <name evidence="2" type="ORF">R3W88_033189</name>
</gene>
<dbReference type="AlphaFoldDB" id="A0AAV9K264"/>
<dbReference type="EMBL" id="JAWPEI010000021">
    <property type="protein sequence ID" value="KAK4707268.1"/>
    <property type="molecule type" value="Genomic_DNA"/>
</dbReference>
<proteinExistence type="predicted"/>
<feature type="region of interest" description="Disordered" evidence="1">
    <location>
        <begin position="39"/>
        <end position="71"/>
    </location>
</feature>
<keyword evidence="3" id="KW-1185">Reference proteome</keyword>
<evidence type="ECO:0000313" key="2">
    <source>
        <dbReference type="EMBL" id="KAK4707268.1"/>
    </source>
</evidence>
<evidence type="ECO:0000313" key="3">
    <source>
        <dbReference type="Proteomes" id="UP001311915"/>
    </source>
</evidence>
<sequence>MGNSMDKSNKNQKVPPRRGQIKINILKFLKKSIVQLLGKNGTGGTFTPSTTTPGETPSGYNSGVESNRLHR</sequence>
<accession>A0AAV9K264</accession>
<reference evidence="2 3" key="1">
    <citation type="submission" date="2023-10" db="EMBL/GenBank/DDBJ databases">
        <title>Genome-Wide Identification Analysis in wild type Solanum Pinnatisectum Reveals Some Genes Defensing Phytophthora Infestans.</title>
        <authorList>
            <person name="Sun C."/>
        </authorList>
    </citation>
    <scope>NUCLEOTIDE SEQUENCE [LARGE SCALE GENOMIC DNA]</scope>
    <source>
        <strain evidence="2">LQN</strain>
        <tissue evidence="2">Leaf</tissue>
    </source>
</reference>
<evidence type="ECO:0000256" key="1">
    <source>
        <dbReference type="SAM" id="MobiDB-lite"/>
    </source>
</evidence>